<name>A0ABM1YP74_AEDAL</name>
<protein>
    <recommendedName>
        <fullName evidence="4">Secreted protein</fullName>
    </recommendedName>
</protein>
<dbReference type="GeneID" id="115258814"/>
<reference evidence="2" key="2">
    <citation type="submission" date="2025-05" db="UniProtKB">
        <authorList>
            <consortium name="EnsemblMetazoa"/>
        </authorList>
    </citation>
    <scope>IDENTIFICATION</scope>
    <source>
        <strain evidence="2">Foshan</strain>
    </source>
</reference>
<dbReference type="EnsemblMetazoa" id="AALFPA23_010907.R15382">
    <property type="protein sequence ID" value="AALFPA23_010907.P15382"/>
    <property type="gene ID" value="AALFPA23_010907"/>
</dbReference>
<evidence type="ECO:0000256" key="1">
    <source>
        <dbReference type="SAM" id="SignalP"/>
    </source>
</evidence>
<dbReference type="Proteomes" id="UP000069940">
    <property type="component" value="Unassembled WGS sequence"/>
</dbReference>
<evidence type="ECO:0008006" key="4">
    <source>
        <dbReference type="Google" id="ProtNLM"/>
    </source>
</evidence>
<organism evidence="2 3">
    <name type="scientific">Aedes albopictus</name>
    <name type="common">Asian tiger mosquito</name>
    <name type="synonym">Stegomyia albopicta</name>
    <dbReference type="NCBI Taxonomy" id="7160"/>
    <lineage>
        <taxon>Eukaryota</taxon>
        <taxon>Metazoa</taxon>
        <taxon>Ecdysozoa</taxon>
        <taxon>Arthropoda</taxon>
        <taxon>Hexapoda</taxon>
        <taxon>Insecta</taxon>
        <taxon>Pterygota</taxon>
        <taxon>Neoptera</taxon>
        <taxon>Endopterygota</taxon>
        <taxon>Diptera</taxon>
        <taxon>Nematocera</taxon>
        <taxon>Culicoidea</taxon>
        <taxon>Culicidae</taxon>
        <taxon>Culicinae</taxon>
        <taxon>Aedini</taxon>
        <taxon>Aedes</taxon>
        <taxon>Stegomyia</taxon>
    </lineage>
</organism>
<dbReference type="RefSeq" id="XP_029715130.1">
    <property type="nucleotide sequence ID" value="XM_029859270.2"/>
</dbReference>
<evidence type="ECO:0000313" key="2">
    <source>
        <dbReference type="EnsemblMetazoa" id="AALFPA23_010907.P15382"/>
    </source>
</evidence>
<keyword evidence="3" id="KW-1185">Reference proteome</keyword>
<feature type="chain" id="PRO_5045200347" description="Secreted protein" evidence="1">
    <location>
        <begin position="18"/>
        <end position="240"/>
    </location>
</feature>
<accession>A0ABM1YP74</accession>
<keyword evidence="1" id="KW-0732">Signal</keyword>
<sequence>MLLEVTFSFLLIYSVGSSTIGLKTSNVEELSADEASQVAESIVRTGLDGFKLLRMWQTKEDIDSCNMVLTRTFKVRLQSTGEVFEISSDSNITHANNCMSKRKLVKAIKRGGLTRVQHVIQNGDDTVRLDDVSVDLFRTDMANLEQGDIRIVSSNYTYQFAFVEGVETVDAELIELHVRMVSTGNEYVINIVGELEPVEPEDFRPKSGPPLPTNVLLSLLGGGNYSKIKRVRSRRKISSN</sequence>
<feature type="signal peptide" evidence="1">
    <location>
        <begin position="1"/>
        <end position="17"/>
    </location>
</feature>
<evidence type="ECO:0000313" key="3">
    <source>
        <dbReference type="Proteomes" id="UP000069940"/>
    </source>
</evidence>
<reference evidence="3" key="1">
    <citation type="journal article" date="2015" name="Proc. Natl. Acad. Sci. U.S.A.">
        <title>Genome sequence of the Asian Tiger mosquito, Aedes albopictus, reveals insights into its biology, genetics, and evolution.</title>
        <authorList>
            <person name="Chen X.G."/>
            <person name="Jiang X."/>
            <person name="Gu J."/>
            <person name="Xu M."/>
            <person name="Wu Y."/>
            <person name="Deng Y."/>
            <person name="Zhang C."/>
            <person name="Bonizzoni M."/>
            <person name="Dermauw W."/>
            <person name="Vontas J."/>
            <person name="Armbruster P."/>
            <person name="Huang X."/>
            <person name="Yang Y."/>
            <person name="Zhang H."/>
            <person name="He W."/>
            <person name="Peng H."/>
            <person name="Liu Y."/>
            <person name="Wu K."/>
            <person name="Chen J."/>
            <person name="Lirakis M."/>
            <person name="Topalis P."/>
            <person name="Van Leeuwen T."/>
            <person name="Hall A.B."/>
            <person name="Jiang X."/>
            <person name="Thorpe C."/>
            <person name="Mueller R.L."/>
            <person name="Sun C."/>
            <person name="Waterhouse R.M."/>
            <person name="Yan G."/>
            <person name="Tu Z.J."/>
            <person name="Fang X."/>
            <person name="James A.A."/>
        </authorList>
    </citation>
    <scope>NUCLEOTIDE SEQUENCE [LARGE SCALE GENOMIC DNA]</scope>
    <source>
        <strain evidence="3">Foshan</strain>
    </source>
</reference>
<proteinExistence type="predicted"/>